<dbReference type="Pfam" id="PF00072">
    <property type="entry name" value="Response_reg"/>
    <property type="match status" value="1"/>
</dbReference>
<dbReference type="SMART" id="SM00448">
    <property type="entry name" value="REC"/>
    <property type="match status" value="1"/>
</dbReference>
<evidence type="ECO:0000313" key="5">
    <source>
        <dbReference type="Proteomes" id="UP000000440"/>
    </source>
</evidence>
<dbReference type="RefSeq" id="WP_011056868.1">
    <property type="nucleotide sequence ID" value="NC_004113.1"/>
</dbReference>
<dbReference type="PROSITE" id="PS50110">
    <property type="entry name" value="RESPONSE_REGULATORY"/>
    <property type="match status" value="1"/>
</dbReference>
<evidence type="ECO:0000256" key="2">
    <source>
        <dbReference type="PROSITE-ProRule" id="PRU00169"/>
    </source>
</evidence>
<dbReference type="PIRSF" id="PIRSF005897">
    <property type="entry name" value="RR_PatA"/>
    <property type="match status" value="1"/>
</dbReference>
<dbReference type="Gene3D" id="3.40.50.2300">
    <property type="match status" value="1"/>
</dbReference>
<proteinExistence type="predicted"/>
<sequence>MTASTPTSSSVAQVGNKALAFPARVIQKVIGDRLSGHLTFTDPRDPSIGWNLYVGNGQLHYANSTVGHQERFNYLCQRYCPQLSTTLATDETEYQYLCRLWQQGQLTLPQLRKLLFLFSQEALVHIFAMPQATLQMEQVAGLEHLVLCVPIKETLSQLRQAITQAVQVRTYLNSPLQRLVLTTTERVPADLWPMDYGRNIAAALPQLLEHKPVLYEVATQLRMEAIATAQLLQPALVNGLIGQDPYTGPTSDTRPIVACIDDSRTIQRNVRLILETCGYRVLGLMQPTHALSALNDTKPNLVLMDISMPEMDGYELCRQLRQTEALKDVPVVMLTGRDGLVDRIRARMVGATDYLTKPFTPQELLSLAERFTQTAAMESHS</sequence>
<accession>Q8DK45</accession>
<dbReference type="SUPFAM" id="SSF52172">
    <property type="entry name" value="CheY-like"/>
    <property type="match status" value="1"/>
</dbReference>
<dbReference type="EMBL" id="BA000039">
    <property type="protein sequence ID" value="BAC08578.1"/>
    <property type="molecule type" value="Genomic_DNA"/>
</dbReference>
<dbReference type="PANTHER" id="PTHR44591">
    <property type="entry name" value="STRESS RESPONSE REGULATOR PROTEIN 1"/>
    <property type="match status" value="1"/>
</dbReference>
<dbReference type="InterPro" id="IPR011006">
    <property type="entry name" value="CheY-like_superfamily"/>
</dbReference>
<dbReference type="Proteomes" id="UP000000440">
    <property type="component" value="Chromosome"/>
</dbReference>
<dbReference type="InterPro" id="IPR050595">
    <property type="entry name" value="Bact_response_regulator"/>
</dbReference>
<dbReference type="GO" id="GO:0000160">
    <property type="term" value="P:phosphorelay signal transduction system"/>
    <property type="evidence" value="ECO:0007669"/>
    <property type="project" value="InterPro"/>
</dbReference>
<gene>
    <name evidence="4" type="ordered locus">tll1025</name>
</gene>
<dbReference type="PATRIC" id="fig|197221.4.peg.1076"/>
<dbReference type="STRING" id="197221.gene:10747618"/>
<dbReference type="InterPro" id="IPR025497">
    <property type="entry name" value="PatA-like_N"/>
</dbReference>
<dbReference type="EnsemblBacteria" id="BAC08578">
    <property type="protein sequence ID" value="BAC08578"/>
    <property type="gene ID" value="BAC08578"/>
</dbReference>
<dbReference type="InterPro" id="IPR001789">
    <property type="entry name" value="Sig_transdc_resp-reg_receiver"/>
</dbReference>
<evidence type="ECO:0000313" key="4">
    <source>
        <dbReference type="EMBL" id="BAC08578.1"/>
    </source>
</evidence>
<dbReference type="Pfam" id="PF14332">
    <property type="entry name" value="DUF4388"/>
    <property type="match status" value="1"/>
</dbReference>
<dbReference type="InterPro" id="IPR024186">
    <property type="entry name" value="Sig_transdc_resp-reg_PatA"/>
</dbReference>
<dbReference type="AlphaFoldDB" id="Q8DK45"/>
<reference evidence="4 5" key="1">
    <citation type="journal article" date="2002" name="DNA Res.">
        <title>Complete genome structure of the thermophilic cyanobacterium Thermosynechococcus elongatus BP-1.</title>
        <authorList>
            <person name="Nakamura Y."/>
            <person name="Kaneko T."/>
            <person name="Sato S."/>
            <person name="Ikeuchi M."/>
            <person name="Katoh H."/>
            <person name="Sasamoto S."/>
            <person name="Watanabe A."/>
            <person name="Iriguchi M."/>
            <person name="Kawashima K."/>
            <person name="Kimura T."/>
            <person name="Kishida Y."/>
            <person name="Kiyokawa C."/>
            <person name="Kohara M."/>
            <person name="Matsumoto M."/>
            <person name="Matsuno A."/>
            <person name="Nakazaki N."/>
            <person name="Shimpo S."/>
            <person name="Sugimoto M."/>
            <person name="Takeuchi C."/>
            <person name="Yamada M."/>
            <person name="Tabata S."/>
        </authorList>
    </citation>
    <scope>NUCLEOTIDE SEQUENCE [LARGE SCALE GENOMIC DNA]</scope>
    <source>
        <strain evidence="5">IAM M-273 / NIES-2133 / BP-1</strain>
    </source>
</reference>
<dbReference type="eggNOG" id="COG0745">
    <property type="taxonomic scope" value="Bacteria"/>
</dbReference>
<name>Q8DK45_THEVB</name>
<keyword evidence="1 2" id="KW-0597">Phosphoprotein</keyword>
<evidence type="ECO:0000256" key="1">
    <source>
        <dbReference type="ARBA" id="ARBA00022553"/>
    </source>
</evidence>
<feature type="modified residue" description="4-aspartylphosphate" evidence="2">
    <location>
        <position position="305"/>
    </location>
</feature>
<organism evidence="4 5">
    <name type="scientific">Thermosynechococcus vestitus (strain NIES-2133 / IAM M-273 / BP-1)</name>
    <dbReference type="NCBI Taxonomy" id="197221"/>
    <lineage>
        <taxon>Bacteria</taxon>
        <taxon>Bacillati</taxon>
        <taxon>Cyanobacteriota</taxon>
        <taxon>Cyanophyceae</taxon>
        <taxon>Acaryochloridales</taxon>
        <taxon>Thermosynechococcaceae</taxon>
        <taxon>Thermosynechococcus</taxon>
    </lineage>
</organism>
<dbReference type="PANTHER" id="PTHR44591:SF3">
    <property type="entry name" value="RESPONSE REGULATORY DOMAIN-CONTAINING PROTEIN"/>
    <property type="match status" value="1"/>
</dbReference>
<evidence type="ECO:0000259" key="3">
    <source>
        <dbReference type="PROSITE" id="PS50110"/>
    </source>
</evidence>
<protein>
    <submittedName>
        <fullName evidence="4">Two-component response regulator</fullName>
    </submittedName>
</protein>
<feature type="domain" description="Response regulatory" evidence="3">
    <location>
        <begin position="256"/>
        <end position="372"/>
    </location>
</feature>
<keyword evidence="5" id="KW-1185">Reference proteome</keyword>
<dbReference type="KEGG" id="tel:tll1025"/>